<evidence type="ECO:0000256" key="8">
    <source>
        <dbReference type="PROSITE-ProRule" id="PRU00169"/>
    </source>
</evidence>
<dbReference type="PRINTS" id="PR01590">
    <property type="entry name" value="HTHFIS"/>
</dbReference>
<dbReference type="PROSITE" id="PS00688">
    <property type="entry name" value="SIGMA54_INTERACT_3"/>
    <property type="match status" value="1"/>
</dbReference>
<dbReference type="Pfam" id="PF00072">
    <property type="entry name" value="Response_reg"/>
    <property type="match status" value="1"/>
</dbReference>
<dbReference type="EMBL" id="DSUH01000166">
    <property type="protein sequence ID" value="HGU32606.1"/>
    <property type="molecule type" value="Genomic_DNA"/>
</dbReference>
<dbReference type="FunFam" id="3.40.50.2300:FF:000018">
    <property type="entry name" value="DNA-binding transcriptional regulator NtrC"/>
    <property type="match status" value="1"/>
</dbReference>
<reference evidence="11" key="1">
    <citation type="journal article" date="2020" name="mSystems">
        <title>Genome- and Community-Level Interaction Insights into Carbon Utilization and Element Cycling Functions of Hydrothermarchaeota in Hydrothermal Sediment.</title>
        <authorList>
            <person name="Zhou Z."/>
            <person name="Liu Y."/>
            <person name="Xu W."/>
            <person name="Pan J."/>
            <person name="Luo Z.H."/>
            <person name="Li M."/>
        </authorList>
    </citation>
    <scope>NUCLEOTIDE SEQUENCE [LARGE SCALE GENOMIC DNA]</scope>
    <source>
        <strain evidence="11">SpSt-477</strain>
    </source>
</reference>
<keyword evidence="2" id="KW-0547">Nucleotide-binding</keyword>
<comment type="caution">
    <text evidence="11">The sequence shown here is derived from an EMBL/GenBank/DDBJ whole genome shotgun (WGS) entry which is preliminary data.</text>
</comment>
<gene>
    <name evidence="11" type="ORF">ENS29_07105</name>
</gene>
<dbReference type="InterPro" id="IPR025662">
    <property type="entry name" value="Sigma_54_int_dom_ATP-bd_1"/>
</dbReference>
<dbReference type="PROSITE" id="PS50110">
    <property type="entry name" value="RESPONSE_REGULATORY"/>
    <property type="match status" value="1"/>
</dbReference>
<dbReference type="InterPro" id="IPR001789">
    <property type="entry name" value="Sig_transdc_resp-reg_receiver"/>
</dbReference>
<dbReference type="InterPro" id="IPR025943">
    <property type="entry name" value="Sigma_54_int_dom_ATP-bd_2"/>
</dbReference>
<dbReference type="InterPro" id="IPR003593">
    <property type="entry name" value="AAA+_ATPase"/>
</dbReference>
<dbReference type="InterPro" id="IPR027417">
    <property type="entry name" value="P-loop_NTPase"/>
</dbReference>
<evidence type="ECO:0000256" key="5">
    <source>
        <dbReference type="ARBA" id="ARBA00023015"/>
    </source>
</evidence>
<dbReference type="Gene3D" id="1.10.10.60">
    <property type="entry name" value="Homeodomain-like"/>
    <property type="match status" value="1"/>
</dbReference>
<evidence type="ECO:0000256" key="1">
    <source>
        <dbReference type="ARBA" id="ARBA00022553"/>
    </source>
</evidence>
<dbReference type="Pfam" id="PF25601">
    <property type="entry name" value="AAA_lid_14"/>
    <property type="match status" value="1"/>
</dbReference>
<dbReference type="SMART" id="SM00448">
    <property type="entry name" value="REC"/>
    <property type="match status" value="1"/>
</dbReference>
<keyword evidence="6" id="KW-0238">DNA-binding</keyword>
<dbReference type="PROSITE" id="PS00676">
    <property type="entry name" value="SIGMA54_INTERACT_2"/>
    <property type="match status" value="1"/>
</dbReference>
<dbReference type="SMART" id="SM00382">
    <property type="entry name" value="AAA"/>
    <property type="match status" value="1"/>
</dbReference>
<evidence type="ECO:0000313" key="11">
    <source>
        <dbReference type="EMBL" id="HGU32606.1"/>
    </source>
</evidence>
<dbReference type="PANTHER" id="PTHR32071">
    <property type="entry name" value="TRANSCRIPTIONAL REGULATORY PROTEIN"/>
    <property type="match status" value="1"/>
</dbReference>
<name>A0A7C4MQG6_9BACT</name>
<evidence type="ECO:0000259" key="10">
    <source>
        <dbReference type="PROSITE" id="PS50110"/>
    </source>
</evidence>
<dbReference type="PROSITE" id="PS00675">
    <property type="entry name" value="SIGMA54_INTERACT_1"/>
    <property type="match status" value="1"/>
</dbReference>
<dbReference type="InterPro" id="IPR009057">
    <property type="entry name" value="Homeodomain-like_sf"/>
</dbReference>
<feature type="domain" description="Response regulatory" evidence="10">
    <location>
        <begin position="3"/>
        <end position="117"/>
    </location>
</feature>
<dbReference type="GO" id="GO:0043565">
    <property type="term" value="F:sequence-specific DNA binding"/>
    <property type="evidence" value="ECO:0007669"/>
    <property type="project" value="InterPro"/>
</dbReference>
<dbReference type="SUPFAM" id="SSF52172">
    <property type="entry name" value="CheY-like"/>
    <property type="match status" value="1"/>
</dbReference>
<keyword evidence="7" id="KW-0804">Transcription</keyword>
<dbReference type="Gene3D" id="3.40.50.2300">
    <property type="match status" value="1"/>
</dbReference>
<keyword evidence="5" id="KW-0805">Transcription regulation</keyword>
<evidence type="ECO:0000256" key="7">
    <source>
        <dbReference type="ARBA" id="ARBA00023163"/>
    </source>
</evidence>
<protein>
    <submittedName>
        <fullName evidence="11">Sigma-54-dependent Fis family transcriptional regulator</fullName>
    </submittedName>
</protein>
<dbReference type="Gene3D" id="1.10.8.60">
    <property type="match status" value="1"/>
</dbReference>
<organism evidence="11">
    <name type="scientific">Desulfatirhabdium butyrativorans</name>
    <dbReference type="NCBI Taxonomy" id="340467"/>
    <lineage>
        <taxon>Bacteria</taxon>
        <taxon>Pseudomonadati</taxon>
        <taxon>Thermodesulfobacteriota</taxon>
        <taxon>Desulfobacteria</taxon>
        <taxon>Desulfobacterales</taxon>
        <taxon>Desulfatirhabdiaceae</taxon>
        <taxon>Desulfatirhabdium</taxon>
    </lineage>
</organism>
<sequence length="465" mass="52447">METILIVDDEKNYTRILSAVLQEEGYETLTALSGREALDLLHAADVDLIITDMKMPGMDGIELLESIKAEHPDLPVIVMTAFGTIEKAVEAMQKGAFTYIQKPFDNDKLIVFVQKALEGYRVIQENRQLRQEVQSKFRFGNLIGKSKRMQELFALIEKVAFSSATVLIEGESGTGKELVAKSIHYNSPRRNKPFIAVNCSALSESLLESELFGHEKGAFTGASALKKGRFELADTGTLFLDEIGELSLNLQVKLLRVLQERSFERVGGSTPIPVDIRIIAATNRNLKTETQKGKFREDLFFRLNVIHLTLPPLRERTEDIRLLTDHFIAKFSHERRPDIPPVTSVDPEVERFFLRYAWPGNVRELENIIERAMILCPGDRIRMEDLPSDFTEGIDREVKSLELPEGISLYDNLAEFEKRLIERALQQTGYVQSRAADLLGIGKSNLNQKIKRFGIQLPDGSGGRG</sequence>
<dbReference type="InterPro" id="IPR058031">
    <property type="entry name" value="AAA_lid_NorR"/>
</dbReference>
<dbReference type="GO" id="GO:0005524">
    <property type="term" value="F:ATP binding"/>
    <property type="evidence" value="ECO:0007669"/>
    <property type="project" value="UniProtKB-KW"/>
</dbReference>
<dbReference type="Gene3D" id="3.40.50.300">
    <property type="entry name" value="P-loop containing nucleotide triphosphate hydrolases"/>
    <property type="match status" value="1"/>
</dbReference>
<dbReference type="GO" id="GO:0000160">
    <property type="term" value="P:phosphorelay signal transduction system"/>
    <property type="evidence" value="ECO:0007669"/>
    <property type="project" value="UniProtKB-KW"/>
</dbReference>
<dbReference type="PROSITE" id="PS50045">
    <property type="entry name" value="SIGMA54_INTERACT_4"/>
    <property type="match status" value="1"/>
</dbReference>
<dbReference type="GO" id="GO:0006355">
    <property type="term" value="P:regulation of DNA-templated transcription"/>
    <property type="evidence" value="ECO:0007669"/>
    <property type="project" value="InterPro"/>
</dbReference>
<evidence type="ECO:0000256" key="3">
    <source>
        <dbReference type="ARBA" id="ARBA00022840"/>
    </source>
</evidence>
<dbReference type="CDD" id="cd00009">
    <property type="entry name" value="AAA"/>
    <property type="match status" value="1"/>
</dbReference>
<dbReference type="InterPro" id="IPR002197">
    <property type="entry name" value="HTH_Fis"/>
</dbReference>
<evidence type="ECO:0000256" key="4">
    <source>
        <dbReference type="ARBA" id="ARBA00023012"/>
    </source>
</evidence>
<dbReference type="InterPro" id="IPR002078">
    <property type="entry name" value="Sigma_54_int"/>
</dbReference>
<feature type="domain" description="Sigma-54 factor interaction" evidence="9">
    <location>
        <begin position="142"/>
        <end position="374"/>
    </location>
</feature>
<feature type="modified residue" description="4-aspartylphosphate" evidence="8">
    <location>
        <position position="52"/>
    </location>
</feature>
<dbReference type="SUPFAM" id="SSF52540">
    <property type="entry name" value="P-loop containing nucleoside triphosphate hydrolases"/>
    <property type="match status" value="1"/>
</dbReference>
<dbReference type="AlphaFoldDB" id="A0A7C4MQG6"/>
<evidence type="ECO:0000259" key="9">
    <source>
        <dbReference type="PROSITE" id="PS50045"/>
    </source>
</evidence>
<dbReference type="FunFam" id="3.40.50.300:FF:000006">
    <property type="entry name" value="DNA-binding transcriptional regulator NtrC"/>
    <property type="match status" value="1"/>
</dbReference>
<dbReference type="InterPro" id="IPR011006">
    <property type="entry name" value="CheY-like_superfamily"/>
</dbReference>
<evidence type="ECO:0000256" key="2">
    <source>
        <dbReference type="ARBA" id="ARBA00022741"/>
    </source>
</evidence>
<evidence type="ECO:0000256" key="6">
    <source>
        <dbReference type="ARBA" id="ARBA00023125"/>
    </source>
</evidence>
<keyword evidence="4" id="KW-0902">Two-component regulatory system</keyword>
<keyword evidence="3" id="KW-0067">ATP-binding</keyword>
<accession>A0A7C4MQG6</accession>
<dbReference type="InterPro" id="IPR025944">
    <property type="entry name" value="Sigma_54_int_dom_CS"/>
</dbReference>
<dbReference type="SUPFAM" id="SSF46689">
    <property type="entry name" value="Homeodomain-like"/>
    <property type="match status" value="1"/>
</dbReference>
<dbReference type="Pfam" id="PF02954">
    <property type="entry name" value="HTH_8"/>
    <property type="match status" value="1"/>
</dbReference>
<dbReference type="Pfam" id="PF00158">
    <property type="entry name" value="Sigma54_activat"/>
    <property type="match status" value="1"/>
</dbReference>
<keyword evidence="1 8" id="KW-0597">Phosphoprotein</keyword>
<proteinExistence type="predicted"/>